<keyword evidence="3" id="KW-1185">Reference proteome</keyword>
<evidence type="ECO:0000259" key="1">
    <source>
        <dbReference type="Pfam" id="PF09820"/>
    </source>
</evidence>
<sequence length="215" mass="24729">SFFCIPQRDDLSPPALFHGLYIASKHDICQKYMGKYAVIFCDFKNITGGSWEEMFASFRVMVSNLYKEWYQYLGDSLDPEEKRFFDSIRLNTAVEYWIHSLNQLTGFLAQKCGRKVMVFIDEYEAPNNRAYELDFFDKVPTVFFGGVLLMLLKTNADLEYALLTGVTPVKAGWYRGVNNIAAHALDEHNSIFAGMVMFTEPDVLRLRTLSKVSHP</sequence>
<dbReference type="InterPro" id="IPR018631">
    <property type="entry name" value="AAA-ATPase-like_dom"/>
</dbReference>
<dbReference type="HOGENOM" id="CLU_1285991_0_0_1"/>
<reference evidence="2 3" key="1">
    <citation type="submission" date="2014-04" db="EMBL/GenBank/DDBJ databases">
        <title>Evolutionary Origins and Diversification of the Mycorrhizal Mutualists.</title>
        <authorList>
            <consortium name="DOE Joint Genome Institute"/>
            <consortium name="Mycorrhizal Genomics Consortium"/>
            <person name="Kohler A."/>
            <person name="Kuo A."/>
            <person name="Nagy L.G."/>
            <person name="Floudas D."/>
            <person name="Copeland A."/>
            <person name="Barry K.W."/>
            <person name="Cichocki N."/>
            <person name="Veneault-Fourrey C."/>
            <person name="LaButti K."/>
            <person name="Lindquist E.A."/>
            <person name="Lipzen A."/>
            <person name="Lundell T."/>
            <person name="Morin E."/>
            <person name="Murat C."/>
            <person name="Riley R."/>
            <person name="Ohm R."/>
            <person name="Sun H."/>
            <person name="Tunlid A."/>
            <person name="Henrissat B."/>
            <person name="Grigoriev I.V."/>
            <person name="Hibbett D.S."/>
            <person name="Martin F."/>
        </authorList>
    </citation>
    <scope>NUCLEOTIDE SEQUENCE [LARGE SCALE GENOMIC DNA]</scope>
    <source>
        <strain evidence="2 3">Koide BX008</strain>
    </source>
</reference>
<dbReference type="EMBL" id="KN818226">
    <property type="protein sequence ID" value="KIL69450.1"/>
    <property type="molecule type" value="Genomic_DNA"/>
</dbReference>
<feature type="non-terminal residue" evidence="2">
    <location>
        <position position="1"/>
    </location>
</feature>
<dbReference type="PANTHER" id="PTHR34825:SF1">
    <property type="entry name" value="AAA-ATPASE-LIKE DOMAIN-CONTAINING PROTEIN"/>
    <property type="match status" value="1"/>
</dbReference>
<feature type="domain" description="AAA-ATPase-like" evidence="1">
    <location>
        <begin position="15"/>
        <end position="170"/>
    </location>
</feature>
<evidence type="ECO:0000313" key="2">
    <source>
        <dbReference type="EMBL" id="KIL69450.1"/>
    </source>
</evidence>
<proteinExistence type="predicted"/>
<dbReference type="OrthoDB" id="2143434at2759"/>
<evidence type="ECO:0000313" key="3">
    <source>
        <dbReference type="Proteomes" id="UP000054549"/>
    </source>
</evidence>
<protein>
    <recommendedName>
        <fullName evidence="1">AAA-ATPase-like domain-containing protein</fullName>
    </recommendedName>
</protein>
<gene>
    <name evidence="2" type="ORF">M378DRAFT_157725</name>
</gene>
<dbReference type="AlphaFoldDB" id="A0A0C2T0X0"/>
<name>A0A0C2T0X0_AMAMK</name>
<dbReference type="Pfam" id="PF09820">
    <property type="entry name" value="AAA-ATPase_like"/>
    <property type="match status" value="1"/>
</dbReference>
<dbReference type="STRING" id="946122.A0A0C2T0X0"/>
<dbReference type="InParanoid" id="A0A0C2T0X0"/>
<accession>A0A0C2T0X0</accession>
<dbReference type="PANTHER" id="PTHR34825">
    <property type="entry name" value="CONSERVED PROTEIN, WITH A WEAK D-GALACTARATE DEHYDRATASE/ALTRONATE HYDROLASE DOMAIN"/>
    <property type="match status" value="1"/>
</dbReference>
<organism evidence="2 3">
    <name type="scientific">Amanita muscaria (strain Koide BX008)</name>
    <dbReference type="NCBI Taxonomy" id="946122"/>
    <lineage>
        <taxon>Eukaryota</taxon>
        <taxon>Fungi</taxon>
        <taxon>Dikarya</taxon>
        <taxon>Basidiomycota</taxon>
        <taxon>Agaricomycotina</taxon>
        <taxon>Agaricomycetes</taxon>
        <taxon>Agaricomycetidae</taxon>
        <taxon>Agaricales</taxon>
        <taxon>Pluteineae</taxon>
        <taxon>Amanitaceae</taxon>
        <taxon>Amanita</taxon>
    </lineage>
</organism>
<dbReference type="Proteomes" id="UP000054549">
    <property type="component" value="Unassembled WGS sequence"/>
</dbReference>